<reference evidence="6 7" key="1">
    <citation type="journal article" date="2013" name="Nat. Genet.">
        <title>The genome of the hydatid tapeworm Echinococcus granulosus.</title>
        <authorList>
            <person name="Zheng H."/>
            <person name="Zhang W."/>
            <person name="Zhang L."/>
            <person name="Zhang Z."/>
            <person name="Li J."/>
            <person name="Lu G."/>
            <person name="Zhu Y."/>
            <person name="Wang Y."/>
            <person name="Huang Y."/>
            <person name="Liu J."/>
            <person name="Kang H."/>
            <person name="Chen J."/>
            <person name="Wang L."/>
            <person name="Chen A."/>
            <person name="Yu S."/>
            <person name="Gao Z."/>
            <person name="Jin L."/>
            <person name="Gu W."/>
            <person name="Wang Z."/>
            <person name="Zhao L."/>
            <person name="Shi B."/>
            <person name="Wen H."/>
            <person name="Lin R."/>
            <person name="Jones M.K."/>
            <person name="Brejova B."/>
            <person name="Vinar T."/>
            <person name="Zhao G."/>
            <person name="McManus D.P."/>
            <person name="Chen Z."/>
            <person name="Zhou Y."/>
            <person name="Wang S."/>
        </authorList>
    </citation>
    <scope>NUCLEOTIDE SEQUENCE [LARGE SCALE GENOMIC DNA]</scope>
</reference>
<dbReference type="GO" id="GO:0016787">
    <property type="term" value="F:hydrolase activity"/>
    <property type="evidence" value="ECO:0007669"/>
    <property type="project" value="UniProtKB-KW"/>
</dbReference>
<keyword evidence="7" id="KW-1185">Reference proteome</keyword>
<feature type="region of interest" description="Disordered" evidence="2">
    <location>
        <begin position="942"/>
        <end position="1014"/>
    </location>
</feature>
<dbReference type="OrthoDB" id="448448at2759"/>
<feature type="region of interest" description="Disordered" evidence="2">
    <location>
        <begin position="855"/>
        <end position="919"/>
    </location>
</feature>
<protein>
    <submittedName>
        <fullName evidence="6">SWI/SNF-related matrix-associated actin-dependent regulator of chromatin subfamily A containing DEAD/H box 1</fullName>
    </submittedName>
</protein>
<dbReference type="InterPro" id="IPR038718">
    <property type="entry name" value="SNF2-like_sf"/>
</dbReference>
<dbReference type="EMBL" id="APAU02000027">
    <property type="protein sequence ID" value="EUB60725.1"/>
    <property type="molecule type" value="Genomic_DNA"/>
</dbReference>
<dbReference type="Pfam" id="PF00595">
    <property type="entry name" value="PDZ"/>
    <property type="match status" value="1"/>
</dbReference>
<evidence type="ECO:0000256" key="1">
    <source>
        <dbReference type="ARBA" id="ARBA00022801"/>
    </source>
</evidence>
<dbReference type="Gene3D" id="3.40.50.10810">
    <property type="entry name" value="Tandem AAA-ATPase domain"/>
    <property type="match status" value="1"/>
</dbReference>
<evidence type="ECO:0000259" key="3">
    <source>
        <dbReference type="PROSITE" id="PS50106"/>
    </source>
</evidence>
<dbReference type="SMART" id="SM00487">
    <property type="entry name" value="DEXDc"/>
    <property type="match status" value="1"/>
</dbReference>
<keyword evidence="1" id="KW-0378">Hydrolase</keyword>
<dbReference type="PROSITE" id="PS51192">
    <property type="entry name" value="HELICASE_ATP_BIND_1"/>
    <property type="match status" value="1"/>
</dbReference>
<dbReference type="InterPro" id="IPR036034">
    <property type="entry name" value="PDZ_sf"/>
</dbReference>
<evidence type="ECO:0000256" key="2">
    <source>
        <dbReference type="SAM" id="MobiDB-lite"/>
    </source>
</evidence>
<feature type="region of interest" description="Disordered" evidence="2">
    <location>
        <begin position="638"/>
        <end position="680"/>
    </location>
</feature>
<dbReference type="Proteomes" id="UP000019149">
    <property type="component" value="Unassembled WGS sequence"/>
</dbReference>
<feature type="region of interest" description="Disordered" evidence="2">
    <location>
        <begin position="1357"/>
        <end position="1391"/>
    </location>
</feature>
<feature type="region of interest" description="Disordered" evidence="2">
    <location>
        <begin position="1782"/>
        <end position="1807"/>
    </location>
</feature>
<dbReference type="InterPro" id="IPR000330">
    <property type="entry name" value="SNF2_N"/>
</dbReference>
<dbReference type="InterPro" id="IPR014001">
    <property type="entry name" value="Helicase_ATP-bd"/>
</dbReference>
<dbReference type="InterPro" id="IPR001478">
    <property type="entry name" value="PDZ"/>
</dbReference>
<gene>
    <name evidence="6" type="ORF">EGR_04351</name>
</gene>
<dbReference type="SUPFAM" id="SSF50156">
    <property type="entry name" value="PDZ domain-like"/>
    <property type="match status" value="1"/>
</dbReference>
<dbReference type="Gene3D" id="2.30.42.10">
    <property type="match status" value="1"/>
</dbReference>
<dbReference type="Gene3D" id="3.40.50.300">
    <property type="entry name" value="P-loop containing nucleotide triphosphate hydrolases"/>
    <property type="match status" value="1"/>
</dbReference>
<dbReference type="PROSITE" id="PS50106">
    <property type="entry name" value="PDZ"/>
    <property type="match status" value="1"/>
</dbReference>
<dbReference type="OMA" id="DSHTKIS"/>
<feature type="region of interest" description="Disordered" evidence="2">
    <location>
        <begin position="1847"/>
        <end position="1870"/>
    </location>
</feature>
<dbReference type="InterPro" id="IPR027417">
    <property type="entry name" value="P-loop_NTPase"/>
</dbReference>
<dbReference type="GO" id="GO:0005524">
    <property type="term" value="F:ATP binding"/>
    <property type="evidence" value="ECO:0007669"/>
    <property type="project" value="InterPro"/>
</dbReference>
<feature type="domain" description="Helicase C-terminal" evidence="5">
    <location>
        <begin position="1615"/>
        <end position="1772"/>
    </location>
</feature>
<dbReference type="GeneID" id="36340066"/>
<dbReference type="PANTHER" id="PTHR10799">
    <property type="entry name" value="SNF2/RAD54 HELICASE FAMILY"/>
    <property type="match status" value="1"/>
</dbReference>
<name>W6UGS5_ECHGR</name>
<proteinExistence type="predicted"/>
<dbReference type="SUPFAM" id="SSF52540">
    <property type="entry name" value="P-loop containing nucleoside triphosphate hydrolases"/>
    <property type="match status" value="2"/>
</dbReference>
<dbReference type="SMART" id="SM00490">
    <property type="entry name" value="HELICc"/>
    <property type="match status" value="1"/>
</dbReference>
<feature type="domain" description="Helicase ATP-binding" evidence="4">
    <location>
        <begin position="1163"/>
        <end position="1336"/>
    </location>
</feature>
<dbReference type="PROSITE" id="PS51194">
    <property type="entry name" value="HELICASE_CTER"/>
    <property type="match status" value="1"/>
</dbReference>
<dbReference type="RefSeq" id="XP_024351921.1">
    <property type="nucleotide sequence ID" value="XM_024493600.1"/>
</dbReference>
<dbReference type="InterPro" id="IPR049730">
    <property type="entry name" value="SNF2/RAD54-like_C"/>
</dbReference>
<feature type="compositionally biased region" description="Basic and acidic residues" evidence="2">
    <location>
        <begin position="897"/>
        <end position="909"/>
    </location>
</feature>
<evidence type="ECO:0000259" key="4">
    <source>
        <dbReference type="PROSITE" id="PS51192"/>
    </source>
</evidence>
<dbReference type="STRING" id="6210.W6UGS5"/>
<dbReference type="Pfam" id="PF00271">
    <property type="entry name" value="Helicase_C"/>
    <property type="match status" value="1"/>
</dbReference>
<dbReference type="CDD" id="cd18793">
    <property type="entry name" value="SF2_C_SNF"/>
    <property type="match status" value="1"/>
</dbReference>
<dbReference type="CTD" id="36340066"/>
<feature type="compositionally biased region" description="Polar residues" evidence="2">
    <location>
        <begin position="861"/>
        <end position="871"/>
    </location>
</feature>
<organism evidence="6 7">
    <name type="scientific">Echinococcus granulosus</name>
    <name type="common">Hydatid tapeworm</name>
    <dbReference type="NCBI Taxonomy" id="6210"/>
    <lineage>
        <taxon>Eukaryota</taxon>
        <taxon>Metazoa</taxon>
        <taxon>Spiralia</taxon>
        <taxon>Lophotrochozoa</taxon>
        <taxon>Platyhelminthes</taxon>
        <taxon>Cestoda</taxon>
        <taxon>Eucestoda</taxon>
        <taxon>Cyclophyllidea</taxon>
        <taxon>Taeniidae</taxon>
        <taxon>Echinococcus</taxon>
        <taxon>Echinococcus granulosus group</taxon>
    </lineage>
</organism>
<accession>W6UGS5</accession>
<evidence type="ECO:0000313" key="6">
    <source>
        <dbReference type="EMBL" id="EUB60725.1"/>
    </source>
</evidence>
<feature type="compositionally biased region" description="Polar residues" evidence="2">
    <location>
        <begin position="1357"/>
        <end position="1370"/>
    </location>
</feature>
<feature type="domain" description="PDZ" evidence="3">
    <location>
        <begin position="241"/>
        <end position="324"/>
    </location>
</feature>
<evidence type="ECO:0000313" key="7">
    <source>
        <dbReference type="Proteomes" id="UP000019149"/>
    </source>
</evidence>
<dbReference type="KEGG" id="egl:EGR_04351"/>
<dbReference type="Pfam" id="PF00176">
    <property type="entry name" value="SNF2-rel_dom"/>
    <property type="match status" value="1"/>
</dbReference>
<feature type="compositionally biased region" description="Acidic residues" evidence="2">
    <location>
        <begin position="999"/>
        <end position="1014"/>
    </location>
</feature>
<feature type="compositionally biased region" description="Polar residues" evidence="2">
    <location>
        <begin position="641"/>
        <end position="660"/>
    </location>
</feature>
<evidence type="ECO:0000259" key="5">
    <source>
        <dbReference type="PROSITE" id="PS51194"/>
    </source>
</evidence>
<dbReference type="InterPro" id="IPR001650">
    <property type="entry name" value="Helicase_C-like"/>
</dbReference>
<feature type="compositionally biased region" description="Basic and acidic residues" evidence="2">
    <location>
        <begin position="1371"/>
        <end position="1389"/>
    </location>
</feature>
<sequence length="1870" mass="209054">MTSKDAFESLDSNEREFDRVHLNLDVLIRSKVNLSSDKDQFIKLLNKLTSIFSDTSLKAQAAYENLSRLEAREIMLASDLETAVAEKSFLDKEVEYLLLELHSIQLKLSSTNGSDTLAENVKRSLEKQHEERKSQFMICDRLRSAIAIMTKENLELKAYITALQDELYGTRMAAKYLYKELTGRIQQIQLLCQKMEGPQYERLWNTLESEILLCRHKTVNLTCRGRLDPPPAKEVCNRVRHVTLHRSSTDELGISITGGLEYGVPILISEIIPDRVIQRSGEFYVGDAILAVNGNDLRNKRHHDAAEILAAQQGKMEFDLLFLHDELMEDMGQICVDGKGNRFRLYDETRVLPSRFLFQVTQQLEEAKTIFNHRTPDPRPVMEDAAEYRRYLQDRDVVCRKIVESTKSLRRRNIHDDFMSIYESYFWRPSGLDRGQGCNGTPLGVEKTSNETPLPQILPTQNELRSSAPVPGGVIVKKAELTKAALKFFLTKYHGYDSSAIPESHEWHKCSPSERCQLLTSASHTVSQDQAEYLNEGIQRNALTNYKIGKCKKRTGIRKIYDLKTGGATTTSVNASPTECRICPYIYPARVPGLQSALKKTRSASATAESRVTPNFHIFAGTEEQPKFVVNLDTLADVPATQPSGDQNTGSPKTPSSSSAPIAPQYTPFMQIGKPKVRPRGSYKPLNEIVETRIRTYEGSDSHTKISTLQAHFPQFKRCHIDRCFTKNLLDFNKTYAELLELRNKQEEERARFKLILTPKSEKPKPSRIIPNIKSPELINMPSFRGRPARKLENKYYRRVIVGKDGSVEAAEVTERNFVRQVDPHNLLVARQRLATPKSISYPGLPGGEFNLNESAEETSKSTVTATSETNKAVGEDAAAVKTTEPDKSTSPGSIKEPTKDKETQDRAGKSHSSNKFFRSNRLSDAELKKRDYVAKELQAAGRVTRSSVVKAEPSGGGEAPEDEANFMAGIGVISTPAQKRQGRRRTGRGSSSTRPPEEVIEEPDVSQEEPDELDDFGLRREERKALLTFFNEAPLEELNLMNGCSQKTAEVIINLRPFNTVVDLKLRLDATRYLSTSLIDACKELMQARSMFTSVLKSCEAISQRVQSRIASLLADDSVDLPKEGGDLSRNKKTGFLREQPVILHPLRQLKPYQLVGLNWLRILHDEGVNGILADEMGLGKTVQAIALLAYLYEQGERGPHLIMCPSSTVDNWQRELRNWCSQLKILVYQGTADVRKAMRLKIYECQQNDSRPDFNVLLTSYSTATSTLEDRALMKRVDFKYGIFDEAHMLKNMTTQRYKTLSSFQIQRRVLLTGTPLQNNLIELISLLAFVMPDLFAGGNADHLKRMFQLMSKSTTNPSAANIGSSDQTGDRRNADGREGTEAEDGKGASASIFLGNRSQFERERVEQAKQLLKPFCLRRLKSQVLQQLPPKTEETVRVPFTESQRIAYTNLINKFRNAQGASAADIASDVGEDEDMSAVKRQSSFLLSKGVITNGAAKRPKISILDTATGGLEHSSGVERLSPFNMLMQLRKAANHELLLPGIAYSDDTLKELSVILHNDPSHSDADPALVLEDLCNLSDHQIHKVCRLYDVLNPFALPPETLVNGSGKIKWLDDNLPGMLKEGHRILIFSQFVLVLDILGEYLVNKGHKFLRMDGSTAVNDRQTLIDTFNNDETYDIFLLSTKAGGLGISLTGADVVIIHDVDFNPYNDRQAADRCHRVGQMKPVRVIRLIAEGSVEESIWQNAEEKLRLEEDVTGFDKTTATESIVMISTVDKRNGKDEGNYINEGATDTDNDEGGGGTNDDAEMELQQLLQRQQGGGGGRLLLQGEIFKFLSDALSYGSSSVGGSSNVCGSGGVGNVKSPRVNP</sequence>
<dbReference type="SMART" id="SM00228">
    <property type="entry name" value="PDZ"/>
    <property type="match status" value="1"/>
</dbReference>
<comment type="caution">
    <text evidence="6">The sequence shown here is derived from an EMBL/GenBank/DDBJ whole genome shotgun (WGS) entry which is preliminary data.</text>
</comment>